<evidence type="ECO:0000313" key="1">
    <source>
        <dbReference type="EMBL" id="EXJ85077.1"/>
    </source>
</evidence>
<gene>
    <name evidence="1" type="ORF">A1O3_05752</name>
</gene>
<dbReference type="GeneID" id="19169862"/>
<accession>W9XWY2</accession>
<dbReference type="RefSeq" id="XP_007734062.1">
    <property type="nucleotide sequence ID" value="XM_007735872.1"/>
</dbReference>
<comment type="caution">
    <text evidence="1">The sequence shown here is derived from an EMBL/GenBank/DDBJ whole genome shotgun (WGS) entry which is preliminary data.</text>
</comment>
<keyword evidence="2" id="KW-1185">Reference proteome</keyword>
<dbReference type="EMBL" id="AMGY01000004">
    <property type="protein sequence ID" value="EXJ85077.1"/>
    <property type="molecule type" value="Genomic_DNA"/>
</dbReference>
<sequence>MYKYAVSKTGNWLHGVEFAKHYRADGVVSIPLNPGNLASDLYREQTSLICKLMTKYLMYPSVMGVYTELYAGLSL</sequence>
<reference evidence="1 2" key="1">
    <citation type="submission" date="2013-03" db="EMBL/GenBank/DDBJ databases">
        <title>The Genome Sequence of Capronia epimyces CBS 606.96.</title>
        <authorList>
            <consortium name="The Broad Institute Genomics Platform"/>
            <person name="Cuomo C."/>
            <person name="de Hoog S."/>
            <person name="Gorbushina A."/>
            <person name="Walker B."/>
            <person name="Young S.K."/>
            <person name="Zeng Q."/>
            <person name="Gargeya S."/>
            <person name="Fitzgerald M."/>
            <person name="Haas B."/>
            <person name="Abouelleil A."/>
            <person name="Allen A.W."/>
            <person name="Alvarado L."/>
            <person name="Arachchi H.M."/>
            <person name="Berlin A.M."/>
            <person name="Chapman S.B."/>
            <person name="Gainer-Dewar J."/>
            <person name="Goldberg J."/>
            <person name="Griggs A."/>
            <person name="Gujja S."/>
            <person name="Hansen M."/>
            <person name="Howarth C."/>
            <person name="Imamovic A."/>
            <person name="Ireland A."/>
            <person name="Larimer J."/>
            <person name="McCowan C."/>
            <person name="Murphy C."/>
            <person name="Pearson M."/>
            <person name="Poon T.W."/>
            <person name="Priest M."/>
            <person name="Roberts A."/>
            <person name="Saif S."/>
            <person name="Shea T."/>
            <person name="Sisk P."/>
            <person name="Sykes S."/>
            <person name="Wortman J."/>
            <person name="Nusbaum C."/>
            <person name="Birren B."/>
        </authorList>
    </citation>
    <scope>NUCLEOTIDE SEQUENCE [LARGE SCALE GENOMIC DNA]</scope>
    <source>
        <strain evidence="1 2">CBS 606.96</strain>
    </source>
</reference>
<dbReference type="STRING" id="1182542.W9XWY2"/>
<dbReference type="Proteomes" id="UP000019478">
    <property type="component" value="Unassembled WGS sequence"/>
</dbReference>
<name>W9XWY2_9EURO</name>
<protein>
    <submittedName>
        <fullName evidence="1">Uncharacterized protein</fullName>
    </submittedName>
</protein>
<evidence type="ECO:0000313" key="2">
    <source>
        <dbReference type="Proteomes" id="UP000019478"/>
    </source>
</evidence>
<proteinExistence type="predicted"/>
<dbReference type="AlphaFoldDB" id="W9XWY2"/>
<dbReference type="HOGENOM" id="CLU_2670839_0_0_1"/>
<organism evidence="1 2">
    <name type="scientific">Capronia epimyces CBS 606.96</name>
    <dbReference type="NCBI Taxonomy" id="1182542"/>
    <lineage>
        <taxon>Eukaryota</taxon>
        <taxon>Fungi</taxon>
        <taxon>Dikarya</taxon>
        <taxon>Ascomycota</taxon>
        <taxon>Pezizomycotina</taxon>
        <taxon>Eurotiomycetes</taxon>
        <taxon>Chaetothyriomycetidae</taxon>
        <taxon>Chaetothyriales</taxon>
        <taxon>Herpotrichiellaceae</taxon>
        <taxon>Capronia</taxon>
    </lineage>
</organism>
<dbReference type="OrthoDB" id="191139at2759"/>
<dbReference type="Gene3D" id="3.40.50.720">
    <property type="entry name" value="NAD(P)-binding Rossmann-like Domain"/>
    <property type="match status" value="1"/>
</dbReference>